<evidence type="ECO:0000313" key="2">
    <source>
        <dbReference type="Proteomes" id="UP000265618"/>
    </source>
</evidence>
<accession>A0A9K3CXT6</accession>
<dbReference type="Proteomes" id="UP000265618">
    <property type="component" value="Unassembled WGS sequence"/>
</dbReference>
<proteinExistence type="predicted"/>
<gene>
    <name evidence="1" type="ORF">KIPB_005013</name>
</gene>
<name>A0A9K3CXT6_9EUKA</name>
<dbReference type="EMBL" id="BDIP01001132">
    <property type="protein sequence ID" value="GIQ83659.1"/>
    <property type="molecule type" value="Genomic_DNA"/>
</dbReference>
<protein>
    <submittedName>
        <fullName evidence="1">Uncharacterized protein</fullName>
    </submittedName>
</protein>
<organism evidence="1 2">
    <name type="scientific">Kipferlia bialata</name>
    <dbReference type="NCBI Taxonomy" id="797122"/>
    <lineage>
        <taxon>Eukaryota</taxon>
        <taxon>Metamonada</taxon>
        <taxon>Carpediemonas-like organisms</taxon>
        <taxon>Kipferlia</taxon>
    </lineage>
</organism>
<comment type="caution">
    <text evidence="1">The sequence shown here is derived from an EMBL/GenBank/DDBJ whole genome shotgun (WGS) entry which is preliminary data.</text>
</comment>
<reference evidence="1 2" key="1">
    <citation type="journal article" date="2018" name="PLoS ONE">
        <title>The draft genome of Kipferlia bialata reveals reductive genome evolution in fornicate parasites.</title>
        <authorList>
            <person name="Tanifuji G."/>
            <person name="Takabayashi S."/>
            <person name="Kume K."/>
            <person name="Takagi M."/>
            <person name="Nakayama T."/>
            <person name="Kamikawa R."/>
            <person name="Inagaki Y."/>
            <person name="Hashimoto T."/>
        </authorList>
    </citation>
    <scope>NUCLEOTIDE SEQUENCE [LARGE SCALE GENOMIC DNA]</scope>
    <source>
        <strain evidence="1">NY0173</strain>
    </source>
</reference>
<keyword evidence="2" id="KW-1185">Reference proteome</keyword>
<sequence length="171" mass="19504">MSSGITDTPLESAVGEYDEPELLVSLVQAIERGDYDNVVVILVEMHSAAMLCNLSLGKHPAIPLTKEEFTYVHDMLGELLDCPALQRLNSRECLYALERRAVALEIMTPEDVECARVSVREEKELRGKPIEVEAMRFREIFGPCIKWRRVAHETMLRRFRARSVEDAKLTE</sequence>
<dbReference type="AlphaFoldDB" id="A0A9K3CXT6"/>
<evidence type="ECO:0000313" key="1">
    <source>
        <dbReference type="EMBL" id="GIQ83659.1"/>
    </source>
</evidence>